<dbReference type="AlphaFoldDB" id="A0A3B0T2H3"/>
<keyword evidence="1" id="KW-0472">Membrane</keyword>
<sequence>MRGLAVILAASSAWIAVTGRMPVIRVWRPVSWAPIGAGVVIAGVVSTLMYGFLGTRAPSVAIGALAFVVPSVVQSARVHGTRRERMESWPDVLAHMRAGIAAGSTLPDAVIEGCVRVGGEFARFAEEVRMQVMFGSGFVDALENMRRSFDDPVTDRVTSTLAVAQRVGGHRVGDVVASLQRSVTDDLALRRAHDAVMTEQRWTAAVALVAPWALLVLSIATNPQSAAAFDTSEGVTVVAIGLAATISGWILARRSARLSEPPRILR</sequence>
<gene>
    <name evidence="2" type="ORF">MNBD_ACTINO01-835</name>
</gene>
<keyword evidence="1" id="KW-1133">Transmembrane helix</keyword>
<feature type="transmembrane region" description="Helical" evidence="1">
    <location>
        <begin position="202"/>
        <end position="222"/>
    </location>
</feature>
<accession>A0A3B0T2H3</accession>
<evidence type="ECO:0000256" key="1">
    <source>
        <dbReference type="SAM" id="Phobius"/>
    </source>
</evidence>
<dbReference type="PANTHER" id="PTHR35007:SF4">
    <property type="entry name" value="CONSERVED TRANSMEMBRANE PROTEIN-RELATED"/>
    <property type="match status" value="1"/>
</dbReference>
<keyword evidence="1" id="KW-0812">Transmembrane</keyword>
<proteinExistence type="predicted"/>
<reference evidence="2" key="1">
    <citation type="submission" date="2018-06" db="EMBL/GenBank/DDBJ databases">
        <authorList>
            <person name="Zhirakovskaya E."/>
        </authorList>
    </citation>
    <scope>NUCLEOTIDE SEQUENCE</scope>
</reference>
<feature type="transmembrane region" description="Helical" evidence="1">
    <location>
        <begin position="234"/>
        <end position="252"/>
    </location>
</feature>
<name>A0A3B0T2H3_9ZZZZ</name>
<evidence type="ECO:0008006" key="3">
    <source>
        <dbReference type="Google" id="ProtNLM"/>
    </source>
</evidence>
<organism evidence="2">
    <name type="scientific">hydrothermal vent metagenome</name>
    <dbReference type="NCBI Taxonomy" id="652676"/>
    <lineage>
        <taxon>unclassified sequences</taxon>
        <taxon>metagenomes</taxon>
        <taxon>ecological metagenomes</taxon>
    </lineage>
</organism>
<dbReference type="PANTHER" id="PTHR35007">
    <property type="entry name" value="INTEGRAL MEMBRANE PROTEIN-RELATED"/>
    <property type="match status" value="1"/>
</dbReference>
<evidence type="ECO:0000313" key="2">
    <source>
        <dbReference type="EMBL" id="VAW06539.1"/>
    </source>
</evidence>
<dbReference type="EMBL" id="UOEI01000476">
    <property type="protein sequence ID" value="VAW06539.1"/>
    <property type="molecule type" value="Genomic_DNA"/>
</dbReference>
<protein>
    <recommendedName>
        <fullName evidence="3">Type II secretion system protein GspF domain-containing protein</fullName>
    </recommendedName>
</protein>
<feature type="transmembrane region" description="Helical" evidence="1">
    <location>
        <begin position="31"/>
        <end position="53"/>
    </location>
</feature>